<dbReference type="Pfam" id="PF00266">
    <property type="entry name" value="Aminotran_5"/>
    <property type="match status" value="1"/>
</dbReference>
<feature type="modified residue" description="N6-(pyridoxal phosphate)lysine" evidence="8">
    <location>
        <position position="215"/>
    </location>
</feature>
<dbReference type="OrthoDB" id="7403325at2759"/>
<evidence type="ECO:0000256" key="6">
    <source>
        <dbReference type="PIRNR" id="PIRNR000524"/>
    </source>
</evidence>
<dbReference type="PANTHER" id="PTHR21152">
    <property type="entry name" value="AMINOTRANSFERASE CLASS V"/>
    <property type="match status" value="1"/>
</dbReference>
<reference evidence="10 11" key="1">
    <citation type="journal article" date="2017" name="BMC Biol.">
        <title>Genomic innovations, transcriptional plasticity and gene loss underlying the evolution and divergence of two highly polyphagous and invasive Helicoverpa pest species.</title>
        <authorList>
            <person name="Pearce S.L."/>
            <person name="Clarke D.F."/>
            <person name="East P.D."/>
            <person name="Elfekih S."/>
            <person name="Gordon K.H."/>
            <person name="Jermiin L.S."/>
            <person name="McGaughran A."/>
            <person name="Oakeshott J.G."/>
            <person name="Papanikolaou A."/>
            <person name="Perera O.P."/>
            <person name="Rane R.V."/>
            <person name="Richards S."/>
            <person name="Tay W.T."/>
            <person name="Walsh T.K."/>
            <person name="Anderson A."/>
            <person name="Anderson C.J."/>
            <person name="Asgari S."/>
            <person name="Board P.G."/>
            <person name="Bretschneider A."/>
            <person name="Campbell P.M."/>
            <person name="Chertemps T."/>
            <person name="Christeller J.T."/>
            <person name="Coppin C.W."/>
            <person name="Downes S.J."/>
            <person name="Duan G."/>
            <person name="Farnsworth C.A."/>
            <person name="Good R.T."/>
            <person name="Han L.B."/>
            <person name="Han Y.C."/>
            <person name="Hatje K."/>
            <person name="Horne I."/>
            <person name="Huang Y.P."/>
            <person name="Hughes D.S."/>
            <person name="Jacquin-Joly E."/>
            <person name="James W."/>
            <person name="Jhangiani S."/>
            <person name="Kollmar M."/>
            <person name="Kuwar S.S."/>
            <person name="Li S."/>
            <person name="Liu N.Y."/>
            <person name="Maibeche M.T."/>
            <person name="Miller J.R."/>
            <person name="Montagne N."/>
            <person name="Perry T."/>
            <person name="Qu J."/>
            <person name="Song S.V."/>
            <person name="Sutton G.G."/>
            <person name="Vogel H."/>
            <person name="Walenz B.P."/>
            <person name="Xu W."/>
            <person name="Zhang H.J."/>
            <person name="Zou Z."/>
            <person name="Batterham P."/>
            <person name="Edwards O.R."/>
            <person name="Feyereisen R."/>
            <person name="Gibbs R.A."/>
            <person name="Heckel D.G."/>
            <person name="McGrath A."/>
            <person name="Robin C."/>
            <person name="Scherer S.E."/>
            <person name="Worley K.C."/>
            <person name="Wu Y.D."/>
        </authorList>
    </citation>
    <scope>NUCLEOTIDE SEQUENCE [LARGE SCALE GENOMIC DNA]</scope>
    <source>
        <strain evidence="10">Harm_GR_Male_#8</strain>
        <tissue evidence="10">Whole organism</tissue>
    </source>
</reference>
<evidence type="ECO:0000256" key="8">
    <source>
        <dbReference type="PIRSR" id="PIRSR000524-50"/>
    </source>
</evidence>
<feature type="domain" description="Aminotransferase class V" evidence="9">
    <location>
        <begin position="51"/>
        <end position="366"/>
    </location>
</feature>
<evidence type="ECO:0000313" key="10">
    <source>
        <dbReference type="EMBL" id="PZC78379.1"/>
    </source>
</evidence>
<dbReference type="GO" id="GO:0008453">
    <property type="term" value="F:alanine-glyoxylate transaminase activity"/>
    <property type="evidence" value="ECO:0007669"/>
    <property type="project" value="UniProtKB-EC"/>
</dbReference>
<dbReference type="EMBL" id="KZ149904">
    <property type="protein sequence ID" value="PZC78379.1"/>
    <property type="molecule type" value="Genomic_DNA"/>
</dbReference>
<dbReference type="InterPro" id="IPR024169">
    <property type="entry name" value="SP_NH2Trfase/AEP_transaminase"/>
</dbReference>
<dbReference type="EC" id="2.6.1.44" evidence="6"/>
<evidence type="ECO:0000256" key="3">
    <source>
        <dbReference type="ARBA" id="ARBA00022576"/>
    </source>
</evidence>
<accession>A0A2W1BTN4</accession>
<evidence type="ECO:0000256" key="7">
    <source>
        <dbReference type="PIRSR" id="PIRSR000524-1"/>
    </source>
</evidence>
<organism evidence="10 11">
    <name type="scientific">Helicoverpa armigera</name>
    <name type="common">Cotton bollworm</name>
    <name type="synonym">Heliothis armigera</name>
    <dbReference type="NCBI Taxonomy" id="29058"/>
    <lineage>
        <taxon>Eukaryota</taxon>
        <taxon>Metazoa</taxon>
        <taxon>Ecdysozoa</taxon>
        <taxon>Arthropoda</taxon>
        <taxon>Hexapoda</taxon>
        <taxon>Insecta</taxon>
        <taxon>Pterygota</taxon>
        <taxon>Neoptera</taxon>
        <taxon>Endopterygota</taxon>
        <taxon>Lepidoptera</taxon>
        <taxon>Glossata</taxon>
        <taxon>Ditrysia</taxon>
        <taxon>Noctuoidea</taxon>
        <taxon>Noctuidae</taxon>
        <taxon>Heliothinae</taxon>
        <taxon>Helicoverpa</taxon>
    </lineage>
</organism>
<keyword evidence="5 6" id="KW-0663">Pyridoxal phosphate</keyword>
<dbReference type="GO" id="GO:0005777">
    <property type="term" value="C:peroxisome"/>
    <property type="evidence" value="ECO:0007669"/>
    <property type="project" value="TreeGrafter"/>
</dbReference>
<feature type="binding site" evidence="7">
    <location>
        <position position="365"/>
    </location>
    <ligand>
        <name>substrate</name>
    </ligand>
</feature>
<evidence type="ECO:0000313" key="11">
    <source>
        <dbReference type="Proteomes" id="UP000249218"/>
    </source>
</evidence>
<dbReference type="InterPro" id="IPR000192">
    <property type="entry name" value="Aminotrans_V_dom"/>
</dbReference>
<dbReference type="SUPFAM" id="SSF53383">
    <property type="entry name" value="PLP-dependent transferases"/>
    <property type="match status" value="1"/>
</dbReference>
<proteinExistence type="inferred from homology"/>
<dbReference type="InterPro" id="IPR015422">
    <property type="entry name" value="PyrdxlP-dep_Trfase_small"/>
</dbReference>
<dbReference type="Gene3D" id="3.40.640.10">
    <property type="entry name" value="Type I PLP-dependent aspartate aminotransferase-like (Major domain)"/>
    <property type="match status" value="1"/>
</dbReference>
<sequence length="397" mass="44078">MSSNKFIVPPPRIVNREVVKPLLCGPGPCDYWPSVAEALSKPVLTPICDEFFSVLDEIRAGLQYVFQTRSKLVLAMSGSGHSGMEAVISNLVGRGETLLIASRGIWDQRANIIANRYGIKVETISIPMNVTFSAEQLEPELKRLRPTAMFITHGDSSTGTLQNLQGLGDLCHNSLRFSFRRYGALLLVDTVVTLGAVPFFMDEWGVDGVYTSTQKAFSGPAGITPVAFSARAEEKIKTRKHDPPFYFDIKLLASQWNCYGSTRTYHHTMSPPLFWALRCCLQEIAKETLPASWARHEATTARFHKRLREYSFEFLVPKPEDRLATVTTVVLPKGYDYMEFVKTMRARHNILIFAGLGPTVGKALRIGLMGVNSTIQVADAVAEAMADTLRALKKSSL</sequence>
<comment type="catalytic activity">
    <reaction evidence="6">
        <text>glyoxylate + L-alanine = glycine + pyruvate</text>
        <dbReference type="Rhea" id="RHEA:24248"/>
        <dbReference type="ChEBI" id="CHEBI:15361"/>
        <dbReference type="ChEBI" id="CHEBI:36655"/>
        <dbReference type="ChEBI" id="CHEBI:57305"/>
        <dbReference type="ChEBI" id="CHEBI:57972"/>
        <dbReference type="EC" id="2.6.1.44"/>
    </reaction>
</comment>
<dbReference type="AlphaFoldDB" id="A0A2W1BTN4"/>
<evidence type="ECO:0000256" key="4">
    <source>
        <dbReference type="ARBA" id="ARBA00022679"/>
    </source>
</evidence>
<keyword evidence="4" id="KW-0808">Transferase</keyword>
<dbReference type="Proteomes" id="UP000249218">
    <property type="component" value="Unassembled WGS sequence"/>
</dbReference>
<dbReference type="PIRSF" id="PIRSF000524">
    <property type="entry name" value="SPT"/>
    <property type="match status" value="1"/>
</dbReference>
<dbReference type="Gene3D" id="3.90.1150.10">
    <property type="entry name" value="Aspartate Aminotransferase, domain 1"/>
    <property type="match status" value="1"/>
</dbReference>
<evidence type="ECO:0000256" key="2">
    <source>
        <dbReference type="ARBA" id="ARBA00009236"/>
    </source>
</evidence>
<protein>
    <recommendedName>
        <fullName evidence="6">Alanine--glyoxylate aminotransferase</fullName>
        <ecNumber evidence="6">2.6.1.44</ecNumber>
    </recommendedName>
</protein>
<name>A0A2W1BTN4_HELAM</name>
<keyword evidence="3" id="KW-0032">Aminotransferase</keyword>
<evidence type="ECO:0000256" key="1">
    <source>
        <dbReference type="ARBA" id="ARBA00001933"/>
    </source>
</evidence>
<dbReference type="InterPro" id="IPR015424">
    <property type="entry name" value="PyrdxlP-dep_Trfase"/>
</dbReference>
<evidence type="ECO:0000256" key="5">
    <source>
        <dbReference type="ARBA" id="ARBA00022898"/>
    </source>
</evidence>
<comment type="similarity">
    <text evidence="2 6">Belongs to the class-V pyridoxal-phosphate-dependent aminotransferase family.</text>
</comment>
<dbReference type="GO" id="GO:0004760">
    <property type="term" value="F:L-serine-pyruvate transaminase activity"/>
    <property type="evidence" value="ECO:0007669"/>
    <property type="project" value="TreeGrafter"/>
</dbReference>
<keyword evidence="11" id="KW-1185">Reference proteome</keyword>
<evidence type="ECO:0000259" key="9">
    <source>
        <dbReference type="Pfam" id="PF00266"/>
    </source>
</evidence>
<dbReference type="InterPro" id="IPR015421">
    <property type="entry name" value="PyrdxlP-dep_Trfase_major"/>
</dbReference>
<dbReference type="PANTHER" id="PTHR21152:SF40">
    <property type="entry name" value="ALANINE--GLYOXYLATE AMINOTRANSFERASE"/>
    <property type="match status" value="1"/>
</dbReference>
<dbReference type="FunFam" id="3.40.640.10:FF:000027">
    <property type="entry name" value="Serine--pyruvate aminotransferase, mitochondrial"/>
    <property type="match status" value="1"/>
</dbReference>
<gene>
    <name evidence="10" type="primary">HaOG202202</name>
    <name evidence="10" type="ORF">B5X24_HaOG202202</name>
</gene>
<dbReference type="GO" id="GO:0019265">
    <property type="term" value="P:glycine biosynthetic process, by transamination of glyoxylate"/>
    <property type="evidence" value="ECO:0007669"/>
    <property type="project" value="TreeGrafter"/>
</dbReference>
<comment type="cofactor">
    <cofactor evidence="1 6 8">
        <name>pyridoxal 5'-phosphate</name>
        <dbReference type="ChEBI" id="CHEBI:597326"/>
    </cofactor>
</comment>